<feature type="signal peptide" evidence="2">
    <location>
        <begin position="1"/>
        <end position="20"/>
    </location>
</feature>
<feature type="chain" id="PRO_5035911110" evidence="2">
    <location>
        <begin position="21"/>
        <end position="326"/>
    </location>
</feature>
<organism evidence="3 4">
    <name type="scientific">Paragonimus skrjabini miyazakii</name>
    <dbReference type="NCBI Taxonomy" id="59628"/>
    <lineage>
        <taxon>Eukaryota</taxon>
        <taxon>Metazoa</taxon>
        <taxon>Spiralia</taxon>
        <taxon>Lophotrochozoa</taxon>
        <taxon>Platyhelminthes</taxon>
        <taxon>Trematoda</taxon>
        <taxon>Digenea</taxon>
        <taxon>Plagiorchiida</taxon>
        <taxon>Troglotremata</taxon>
        <taxon>Troglotrematidae</taxon>
        <taxon>Paragonimus</taxon>
    </lineage>
</organism>
<evidence type="ECO:0000256" key="1">
    <source>
        <dbReference type="SAM" id="Phobius"/>
    </source>
</evidence>
<dbReference type="Proteomes" id="UP000822476">
    <property type="component" value="Unassembled WGS sequence"/>
</dbReference>
<comment type="caution">
    <text evidence="3">The sequence shown here is derived from an EMBL/GenBank/DDBJ whole genome shotgun (WGS) entry which is preliminary data.</text>
</comment>
<keyword evidence="1" id="KW-1133">Transmembrane helix</keyword>
<feature type="non-terminal residue" evidence="3">
    <location>
        <position position="1"/>
    </location>
</feature>
<dbReference type="OrthoDB" id="6243205at2759"/>
<gene>
    <name evidence="3" type="ORF">EG68_10891</name>
</gene>
<reference evidence="3" key="1">
    <citation type="submission" date="2019-07" db="EMBL/GenBank/DDBJ databases">
        <title>Annotation for the trematode Paragonimus miyazaki's.</title>
        <authorList>
            <person name="Choi Y.-J."/>
        </authorList>
    </citation>
    <scope>NUCLEOTIDE SEQUENCE</scope>
    <source>
        <strain evidence="3">Japan</strain>
    </source>
</reference>
<name>A0A8S9YDE4_9TREM</name>
<dbReference type="EMBL" id="JTDE01022209">
    <property type="protein sequence ID" value="KAF7231935.1"/>
    <property type="molecule type" value="Genomic_DNA"/>
</dbReference>
<keyword evidence="1" id="KW-0812">Transmembrane</keyword>
<evidence type="ECO:0000313" key="3">
    <source>
        <dbReference type="EMBL" id="KAF7231935.1"/>
    </source>
</evidence>
<keyword evidence="1" id="KW-0472">Membrane</keyword>
<evidence type="ECO:0000313" key="4">
    <source>
        <dbReference type="Proteomes" id="UP000822476"/>
    </source>
</evidence>
<keyword evidence="4" id="KW-1185">Reference proteome</keyword>
<protein>
    <submittedName>
        <fullName evidence="3">Uncharacterized protein</fullName>
    </submittedName>
</protein>
<sequence length="326" mass="36947">MSSLLLLFATLECMCGFVLPICSAFSKPTHRLKRYYYEDFLLFQYCFSILALCYLQALMFYYDQKENFRHKCCQKLAQQADHLKWDKSATAQPEDFFQFAENSLTGEQFGSDRHLETVPTPPTTFQPKQNIEIDGGRSNVCPLKVAADVVPYSEQVAYNRPSQRVTTNQLPRLPVPSFRVASDVASSVGPTNPKASIQMETSPRTHVNLQSGMQYSSTTPNTNNFCHEGIEVNPAETMENEKQVTPKAKKSSFRSSQCKTEKAIRKVQLPSAHRSTPVGTRRTSKLDDIVPLQFLFGDRPEDGNHRGWYFSRDTEGVNLYLRLGAV</sequence>
<accession>A0A8S9YDE4</accession>
<feature type="transmembrane region" description="Helical" evidence="1">
    <location>
        <begin position="40"/>
        <end position="62"/>
    </location>
</feature>
<keyword evidence="2" id="KW-0732">Signal</keyword>
<proteinExistence type="predicted"/>
<dbReference type="AlphaFoldDB" id="A0A8S9YDE4"/>
<evidence type="ECO:0000256" key="2">
    <source>
        <dbReference type="SAM" id="SignalP"/>
    </source>
</evidence>